<organism evidence="3 4">
    <name type="scientific">Eiseniibacteriota bacterium</name>
    <dbReference type="NCBI Taxonomy" id="2212470"/>
    <lineage>
        <taxon>Bacteria</taxon>
        <taxon>Candidatus Eiseniibacteriota</taxon>
    </lineage>
</organism>
<feature type="compositionally biased region" description="Low complexity" evidence="1">
    <location>
        <begin position="226"/>
        <end position="237"/>
    </location>
</feature>
<sequence>MDCAAVKPRMEALVNGTLPASEREPAEQHIAMCEGCRLELELVRAIGSQEKAPAVGKDDWTLDRIFGAHGERSGDRHAGIHRRSDPVRVGDETHDPAIRALCARARARRRIVLLRGEHGRVECGPGASAAETSGSVLGLRARRRQHGSEGAGREPLLRDGSAHAPEGARGSQRLEFPRAALGSRRSHRGHPARILFLVRVAHVFGRGRGKKGRAGFQPGGPGGSGQAAAGGWRSARPALRRARSDRAGCATDRDPGGFPTAAFRLIGNGGEPGSSRDTPEPAGHSLLDIGNALPESSGDGPKPGHHDDAQDVHGIAALVGVAFALWVRCRIAAHDSRGREAFPAPHEAGARLRGRDTHLRNHPLAVPA</sequence>
<dbReference type="AlphaFoldDB" id="A0A538SAS9"/>
<evidence type="ECO:0000259" key="2">
    <source>
        <dbReference type="Pfam" id="PF13490"/>
    </source>
</evidence>
<accession>A0A538SAS9</accession>
<name>A0A538SAS9_UNCEI</name>
<gene>
    <name evidence="3" type="ORF">E6K71_07120</name>
</gene>
<feature type="compositionally biased region" description="Basic and acidic residues" evidence="1">
    <location>
        <begin position="151"/>
        <end position="161"/>
    </location>
</feature>
<reference evidence="3 4" key="1">
    <citation type="journal article" date="2019" name="Nat. Microbiol.">
        <title>Mediterranean grassland soil C-N compound turnover is dependent on rainfall and depth, and is mediated by genomically divergent microorganisms.</title>
        <authorList>
            <person name="Diamond S."/>
            <person name="Andeer P.F."/>
            <person name="Li Z."/>
            <person name="Crits-Christoph A."/>
            <person name="Burstein D."/>
            <person name="Anantharaman K."/>
            <person name="Lane K.R."/>
            <person name="Thomas B.C."/>
            <person name="Pan C."/>
            <person name="Northen T.R."/>
            <person name="Banfield J.F."/>
        </authorList>
    </citation>
    <scope>NUCLEOTIDE SEQUENCE [LARGE SCALE GENOMIC DNA]</scope>
    <source>
        <strain evidence="3">WS_1</strain>
    </source>
</reference>
<comment type="caution">
    <text evidence="3">The sequence shown here is derived from an EMBL/GenBank/DDBJ whole genome shotgun (WGS) entry which is preliminary data.</text>
</comment>
<dbReference type="EMBL" id="VBOR01000074">
    <property type="protein sequence ID" value="TMQ48480.1"/>
    <property type="molecule type" value="Genomic_DNA"/>
</dbReference>
<dbReference type="Pfam" id="PF13490">
    <property type="entry name" value="zf-HC2"/>
    <property type="match status" value="1"/>
</dbReference>
<evidence type="ECO:0000313" key="3">
    <source>
        <dbReference type="EMBL" id="TMQ48480.1"/>
    </source>
</evidence>
<dbReference type="InterPro" id="IPR041916">
    <property type="entry name" value="Anti_sigma_zinc_sf"/>
</dbReference>
<dbReference type="Gene3D" id="1.10.10.1320">
    <property type="entry name" value="Anti-sigma factor, zinc-finger domain"/>
    <property type="match status" value="1"/>
</dbReference>
<feature type="compositionally biased region" description="Basic and acidic residues" evidence="1">
    <location>
        <begin position="242"/>
        <end position="255"/>
    </location>
</feature>
<feature type="domain" description="Putative zinc-finger" evidence="2">
    <location>
        <begin position="3"/>
        <end position="37"/>
    </location>
</feature>
<dbReference type="Proteomes" id="UP000316292">
    <property type="component" value="Unassembled WGS sequence"/>
</dbReference>
<proteinExistence type="predicted"/>
<feature type="region of interest" description="Disordered" evidence="1">
    <location>
        <begin position="208"/>
        <end position="309"/>
    </location>
</feature>
<evidence type="ECO:0000256" key="1">
    <source>
        <dbReference type="SAM" id="MobiDB-lite"/>
    </source>
</evidence>
<feature type="region of interest" description="Disordered" evidence="1">
    <location>
        <begin position="143"/>
        <end position="175"/>
    </location>
</feature>
<evidence type="ECO:0000313" key="4">
    <source>
        <dbReference type="Proteomes" id="UP000316292"/>
    </source>
</evidence>
<feature type="compositionally biased region" description="Basic and acidic residues" evidence="1">
    <location>
        <begin position="348"/>
        <end position="359"/>
    </location>
</feature>
<dbReference type="InterPro" id="IPR027383">
    <property type="entry name" value="Znf_put"/>
</dbReference>
<protein>
    <submittedName>
        <fullName evidence="3">Zf-HC2 domain-containing protein</fullName>
    </submittedName>
</protein>
<feature type="region of interest" description="Disordered" evidence="1">
    <location>
        <begin position="337"/>
        <end position="368"/>
    </location>
</feature>